<feature type="compositionally biased region" description="Basic and acidic residues" evidence="2">
    <location>
        <begin position="137"/>
        <end position="147"/>
    </location>
</feature>
<feature type="region of interest" description="Disordered" evidence="2">
    <location>
        <begin position="333"/>
        <end position="389"/>
    </location>
</feature>
<feature type="coiled-coil region" evidence="1">
    <location>
        <begin position="716"/>
        <end position="789"/>
    </location>
</feature>
<dbReference type="OrthoDB" id="6020705at2759"/>
<keyword evidence="5" id="KW-1185">Reference proteome</keyword>
<feature type="region of interest" description="Disordered" evidence="2">
    <location>
        <begin position="945"/>
        <end position="1009"/>
    </location>
</feature>
<dbReference type="InterPro" id="IPR001849">
    <property type="entry name" value="PH_domain"/>
</dbReference>
<feature type="compositionally biased region" description="Polar residues" evidence="2">
    <location>
        <begin position="212"/>
        <end position="223"/>
    </location>
</feature>
<feature type="coiled-coil region" evidence="1">
    <location>
        <begin position="542"/>
        <end position="673"/>
    </location>
</feature>
<evidence type="ECO:0000313" key="5">
    <source>
        <dbReference type="Proteomes" id="UP000801492"/>
    </source>
</evidence>
<feature type="compositionally biased region" description="Polar residues" evidence="2">
    <location>
        <begin position="945"/>
        <end position="959"/>
    </location>
</feature>
<dbReference type="Proteomes" id="UP000801492">
    <property type="component" value="Unassembled WGS sequence"/>
</dbReference>
<dbReference type="InterPro" id="IPR052212">
    <property type="entry name" value="PH-like_domain"/>
</dbReference>
<dbReference type="Gene3D" id="2.30.29.30">
    <property type="entry name" value="Pleckstrin-homology domain (PH domain)/Phosphotyrosine-binding domain (PTB)"/>
    <property type="match status" value="1"/>
</dbReference>
<dbReference type="Pfam" id="PF00169">
    <property type="entry name" value="PH"/>
    <property type="match status" value="1"/>
</dbReference>
<evidence type="ECO:0000256" key="1">
    <source>
        <dbReference type="SAM" id="Coils"/>
    </source>
</evidence>
<proteinExistence type="predicted"/>
<dbReference type="PROSITE" id="PS50003">
    <property type="entry name" value="PH_DOMAIN"/>
    <property type="match status" value="1"/>
</dbReference>
<dbReference type="InterPro" id="IPR011993">
    <property type="entry name" value="PH-like_dom_sf"/>
</dbReference>
<feature type="compositionally biased region" description="Polar residues" evidence="2">
    <location>
        <begin position="339"/>
        <end position="350"/>
    </location>
</feature>
<feature type="region of interest" description="Disordered" evidence="2">
    <location>
        <begin position="212"/>
        <end position="260"/>
    </location>
</feature>
<evidence type="ECO:0000259" key="3">
    <source>
        <dbReference type="PROSITE" id="PS50003"/>
    </source>
</evidence>
<evidence type="ECO:0000256" key="2">
    <source>
        <dbReference type="SAM" id="MobiDB-lite"/>
    </source>
</evidence>
<evidence type="ECO:0000313" key="4">
    <source>
        <dbReference type="EMBL" id="KAF2902004.1"/>
    </source>
</evidence>
<keyword evidence="1" id="KW-0175">Coiled coil</keyword>
<dbReference type="SMART" id="SM00233">
    <property type="entry name" value="PH"/>
    <property type="match status" value="1"/>
</dbReference>
<feature type="compositionally biased region" description="Basic and acidic residues" evidence="2">
    <location>
        <begin position="977"/>
        <end position="986"/>
    </location>
</feature>
<sequence>MLTIGRSNYMRFNHPAEAQLMKSVLPNARISMAPIKFDVDNRDEPKYNKKPPTIPRKNHRDNINDEEPPSNIQMKVSKFEYLAAQNFKKSISPKVFSSNSITVNTPAKDVLGRAPPDLQDFAKNLPQSAINYSDSSYNEKEKNKTPDRQFFGRKSPQYVNVAVNDTKNINNRVAIYENGCIPKHHNVYLNVNLDQQPKNELNNIKSINTNHVTNKSINVNRATPSPSFNRNPSPSFNRNPPPYVRSITPSPVSVNPNAKLDQRTGSLNELSRGGSGGVVGGSLEDVAQRKNEAEMRRNQAHADRVKEQEIEKAEQARLEEILNMCAEYERQVQWEKNNKPTPNRIKTNGSLPRDKRQCLSPSPFNSPSPSCLSPSPSHTTPSPNSKDGSIFRFDTEQIQSANIRQNNQSYENVSINHLTPRDTSSRFYYENVEIRADQNCVSPYENVHIIQQNNSSYYPHSPRTRIKTIPTVNKESALKDTTQIIENKFAILNTEQYLLQNKDKDIPSENKDGFDIINRKPTPTKFILPIENDNNSCQGYNQDSIERKLLKEKNEMEKQRMEALKKEKHDIMAAMANIKRKIAEIEMQEEELNRELEMERALIVGEHKSKLMELEDLENRKQKLLSRAHEIEVKMEDCQATQSQHQENCKQKLQLAQENMNKIEQKLAEVTKGTQEYQDLFEEFLNAQEVLDNERKTFEDLEFHHLEEEADWLASREEIQREIVDLTKRMELIKTQISDLEQQKIDTSHCNAQESKTLERQLIKYLRRLEEHRNKLKNIEAELRTISKQESDQEVSSDSDSDKTKEIDLNSFRLQNLSCSFIETKPKINDDVYNMSQSFNEKMLQEKSILEDGIGKRCPSQDDIDRISKVTSSAPMNIEDGRGSLGRKTIESLKEIERNRQIHLVQQGSQVIEQERRRVLALKQRVQHEVRTQWAQRQQDCFSLTSTGSDDAQNSVNGSDENDQKAEVNTEANDSSQQEKKLRSETEVPESPPRPLSETSDVSVEVGGTLGRRRARQLADKTRPLTRYLPIRSSELDLRQHIESAGHQVVLCPHVIINSSSCRGFLHKRGSKLNGWSRRWFVFDRNKRTLVYYADKSEKKVRGGAYFQAIEEVYLDHSNSVKSPNPHLTFIIKTHERYYYLMAPSPEAMRIWIDVVFTGAEGYQEFEHGT</sequence>
<dbReference type="EMBL" id="VTPC01001423">
    <property type="protein sequence ID" value="KAF2902004.1"/>
    <property type="molecule type" value="Genomic_DNA"/>
</dbReference>
<comment type="caution">
    <text evidence="4">The sequence shown here is derived from an EMBL/GenBank/DDBJ whole genome shotgun (WGS) entry which is preliminary data.</text>
</comment>
<feature type="region of interest" description="Disordered" evidence="2">
    <location>
        <begin position="132"/>
        <end position="151"/>
    </location>
</feature>
<dbReference type="AlphaFoldDB" id="A0A8K0DA59"/>
<protein>
    <recommendedName>
        <fullName evidence="3">PH domain-containing protein</fullName>
    </recommendedName>
</protein>
<name>A0A8K0DA59_IGNLU</name>
<dbReference type="SUPFAM" id="SSF50729">
    <property type="entry name" value="PH domain-like"/>
    <property type="match status" value="1"/>
</dbReference>
<reference evidence="4" key="1">
    <citation type="submission" date="2019-08" db="EMBL/GenBank/DDBJ databases">
        <title>The genome of the North American firefly Photinus pyralis.</title>
        <authorList>
            <consortium name="Photinus pyralis genome working group"/>
            <person name="Fallon T.R."/>
            <person name="Sander Lower S.E."/>
            <person name="Weng J.-K."/>
        </authorList>
    </citation>
    <scope>NUCLEOTIDE SEQUENCE</scope>
    <source>
        <strain evidence="4">TRF0915ILg1</strain>
        <tissue evidence="4">Whole body</tissue>
    </source>
</reference>
<feature type="domain" description="PH" evidence="3">
    <location>
        <begin position="1059"/>
        <end position="1161"/>
    </location>
</feature>
<feature type="compositionally biased region" description="Polar residues" evidence="2">
    <location>
        <begin position="247"/>
        <end position="256"/>
    </location>
</feature>
<feature type="compositionally biased region" description="Low complexity" evidence="2">
    <location>
        <begin position="358"/>
        <end position="385"/>
    </location>
</feature>
<dbReference type="PANTHER" id="PTHR12156:SF5">
    <property type="entry name" value="FI18040P1"/>
    <property type="match status" value="1"/>
</dbReference>
<organism evidence="4 5">
    <name type="scientific">Ignelater luminosus</name>
    <name type="common">Cucubano</name>
    <name type="synonym">Pyrophorus luminosus</name>
    <dbReference type="NCBI Taxonomy" id="2038154"/>
    <lineage>
        <taxon>Eukaryota</taxon>
        <taxon>Metazoa</taxon>
        <taxon>Ecdysozoa</taxon>
        <taxon>Arthropoda</taxon>
        <taxon>Hexapoda</taxon>
        <taxon>Insecta</taxon>
        <taxon>Pterygota</taxon>
        <taxon>Neoptera</taxon>
        <taxon>Endopterygota</taxon>
        <taxon>Coleoptera</taxon>
        <taxon>Polyphaga</taxon>
        <taxon>Elateriformia</taxon>
        <taxon>Elateroidea</taxon>
        <taxon>Elateridae</taxon>
        <taxon>Agrypninae</taxon>
        <taxon>Pyrophorini</taxon>
        <taxon>Ignelater</taxon>
    </lineage>
</organism>
<gene>
    <name evidence="4" type="ORF">ILUMI_04185</name>
</gene>
<dbReference type="PANTHER" id="PTHR12156">
    <property type="entry name" value="PLECKSTRIN HOMOLOGY-LIKE DOMAIN, FAMILY B, MEMBER 3"/>
    <property type="match status" value="1"/>
</dbReference>
<accession>A0A8K0DA59</accession>
<feature type="compositionally biased region" description="Low complexity" evidence="2">
    <location>
        <begin position="224"/>
        <end position="238"/>
    </location>
</feature>
<feature type="region of interest" description="Disordered" evidence="2">
    <location>
        <begin position="41"/>
        <end position="70"/>
    </location>
</feature>